<dbReference type="EMBL" id="PQAP01000034">
    <property type="protein sequence ID" value="PWB74367.1"/>
    <property type="molecule type" value="Genomic_DNA"/>
</dbReference>
<evidence type="ECO:0000256" key="1">
    <source>
        <dbReference type="SAM" id="MobiDB-lite"/>
    </source>
</evidence>
<dbReference type="InterPro" id="IPR027954">
    <property type="entry name" value="Transcobalamin-like_C"/>
</dbReference>
<name>A0A855X8C6_9BACT</name>
<dbReference type="AlphaFoldDB" id="A0A855X8C6"/>
<feature type="domain" description="Transcobalamin-like C-terminal" evidence="3">
    <location>
        <begin position="62"/>
        <end position="126"/>
    </location>
</feature>
<dbReference type="Proteomes" id="UP000250918">
    <property type="component" value="Unassembled WGS sequence"/>
</dbReference>
<organism evidence="4 5">
    <name type="scientific">candidate division GN15 bacterium</name>
    <dbReference type="NCBI Taxonomy" id="2072418"/>
    <lineage>
        <taxon>Bacteria</taxon>
        <taxon>candidate division GN15</taxon>
    </lineage>
</organism>
<feature type="chain" id="PRO_5032504285" description="Transcobalamin-like C-terminal domain-containing protein" evidence="2">
    <location>
        <begin position="28"/>
        <end position="130"/>
    </location>
</feature>
<feature type="signal peptide" evidence="2">
    <location>
        <begin position="1"/>
        <end position="27"/>
    </location>
</feature>
<comment type="caution">
    <text evidence="4">The sequence shown here is derived from an EMBL/GenBank/DDBJ whole genome shotgun (WGS) entry which is preliminary data.</text>
</comment>
<reference evidence="4 5" key="1">
    <citation type="journal article" date="2018" name="ISME J.">
        <title>A methanotrophic archaeon couples anaerobic oxidation of methane to Fe(III) reduction.</title>
        <authorList>
            <person name="Cai C."/>
            <person name="Leu A.O."/>
            <person name="Xie G.J."/>
            <person name="Guo J."/>
            <person name="Feng Y."/>
            <person name="Zhao J.X."/>
            <person name="Tyson G.W."/>
            <person name="Yuan Z."/>
            <person name="Hu S."/>
        </authorList>
    </citation>
    <scope>NUCLEOTIDE SEQUENCE [LARGE SCALE GENOMIC DNA]</scope>
    <source>
        <strain evidence="4">FeB_12</strain>
    </source>
</reference>
<accession>A0A855X8C6</accession>
<dbReference type="Pfam" id="PF14478">
    <property type="entry name" value="DUF4430"/>
    <property type="match status" value="1"/>
</dbReference>
<evidence type="ECO:0000259" key="3">
    <source>
        <dbReference type="Pfam" id="PF14478"/>
    </source>
</evidence>
<feature type="compositionally biased region" description="Polar residues" evidence="1">
    <location>
        <begin position="28"/>
        <end position="47"/>
    </location>
</feature>
<proteinExistence type="predicted"/>
<dbReference type="Gene3D" id="2.170.130.30">
    <property type="match status" value="1"/>
</dbReference>
<evidence type="ECO:0000256" key="2">
    <source>
        <dbReference type="SAM" id="SignalP"/>
    </source>
</evidence>
<keyword evidence="2" id="KW-0732">Signal</keyword>
<feature type="region of interest" description="Disordered" evidence="1">
    <location>
        <begin position="28"/>
        <end position="48"/>
    </location>
</feature>
<sequence length="130" mass="14293">MNSHISNRAVFWAVTLLCVVLSLSCGSQQSGKNDQGTEKNLASQSPGRDSLTIELTGADSVSVFVLLQRSHQVDSWSTAMGVFVNGIDSVKNGRRAVWIYSVNDSLPDIASDRRLTRAGDKVVWHYRLLQ</sequence>
<protein>
    <recommendedName>
        <fullName evidence="3">Transcobalamin-like C-terminal domain-containing protein</fullName>
    </recommendedName>
</protein>
<evidence type="ECO:0000313" key="4">
    <source>
        <dbReference type="EMBL" id="PWB74367.1"/>
    </source>
</evidence>
<evidence type="ECO:0000313" key="5">
    <source>
        <dbReference type="Proteomes" id="UP000250918"/>
    </source>
</evidence>
<gene>
    <name evidence="4" type="ORF">C3F09_04005</name>
</gene>